<gene>
    <name evidence="5" type="ORF">C9I99_25335</name>
</gene>
<reference evidence="5 6" key="1">
    <citation type="submission" date="2018-03" db="EMBL/GenBank/DDBJ databases">
        <title>Whole genome sequencing of Histamine producing bacteria.</title>
        <authorList>
            <person name="Butler K."/>
        </authorList>
    </citation>
    <scope>NUCLEOTIDE SEQUENCE [LARGE SCALE GENOMIC DNA]</scope>
    <source>
        <strain evidence="5 6">JCM 13586</strain>
    </source>
</reference>
<sequence>MYCPSCGKSALSRSDVKAFRCEHCQFIYFHNTASAVLAIICFEDEILVAERGREPCKGMLDFPGGFVDYDESLEQALYRELQEEIGFQSTDIRYIGSAPNTYIYREIEYKTCDVFYHITLDNKPKMQANDDVEAIYWVKRDDIVPIDFAFDSARSALRLLGIE</sequence>
<feature type="domain" description="Nudix hydrolase" evidence="4">
    <location>
        <begin position="31"/>
        <end position="161"/>
    </location>
</feature>
<comment type="cofactor">
    <cofactor evidence="1">
        <name>Mg(2+)</name>
        <dbReference type="ChEBI" id="CHEBI:18420"/>
    </cofactor>
</comment>
<dbReference type="Gene3D" id="3.90.79.10">
    <property type="entry name" value="Nucleoside Triphosphate Pyrophosphohydrolase"/>
    <property type="match status" value="1"/>
</dbReference>
<evidence type="ECO:0000259" key="4">
    <source>
        <dbReference type="PROSITE" id="PS51462"/>
    </source>
</evidence>
<name>A0A2T3IL30_9GAMM</name>
<proteinExistence type="inferred from homology"/>
<dbReference type="AlphaFoldDB" id="A0A2T3IL30"/>
<evidence type="ECO:0000256" key="3">
    <source>
        <dbReference type="RuleBase" id="RU003476"/>
    </source>
</evidence>
<dbReference type="PROSITE" id="PS51462">
    <property type="entry name" value="NUDIX"/>
    <property type="match status" value="1"/>
</dbReference>
<keyword evidence="2 3" id="KW-0378">Hydrolase</keyword>
<dbReference type="Proteomes" id="UP000241222">
    <property type="component" value="Unassembled WGS sequence"/>
</dbReference>
<dbReference type="EMBL" id="PYMH01000021">
    <property type="protein sequence ID" value="PSU29055.1"/>
    <property type="molecule type" value="Genomic_DNA"/>
</dbReference>
<dbReference type="CDD" id="cd04681">
    <property type="entry name" value="NUDIX_Hydrolase"/>
    <property type="match status" value="1"/>
</dbReference>
<accession>A0A2T3IL30</accession>
<evidence type="ECO:0000313" key="6">
    <source>
        <dbReference type="Proteomes" id="UP000241222"/>
    </source>
</evidence>
<dbReference type="InterPro" id="IPR000086">
    <property type="entry name" value="NUDIX_hydrolase_dom"/>
</dbReference>
<dbReference type="PANTHER" id="PTHR43736:SF1">
    <property type="entry name" value="DIHYDRONEOPTERIN TRIPHOSPHATE DIPHOSPHATASE"/>
    <property type="match status" value="1"/>
</dbReference>
<keyword evidence="6" id="KW-1185">Reference proteome</keyword>
<dbReference type="PANTHER" id="PTHR43736">
    <property type="entry name" value="ADP-RIBOSE PYROPHOSPHATASE"/>
    <property type="match status" value="1"/>
</dbReference>
<dbReference type="GO" id="GO:0016787">
    <property type="term" value="F:hydrolase activity"/>
    <property type="evidence" value="ECO:0007669"/>
    <property type="project" value="UniProtKB-KW"/>
</dbReference>
<organism evidence="5 6">
    <name type="scientific">Photobacterium lutimaris</name>
    <dbReference type="NCBI Taxonomy" id="388278"/>
    <lineage>
        <taxon>Bacteria</taxon>
        <taxon>Pseudomonadati</taxon>
        <taxon>Pseudomonadota</taxon>
        <taxon>Gammaproteobacteria</taxon>
        <taxon>Vibrionales</taxon>
        <taxon>Vibrionaceae</taxon>
        <taxon>Photobacterium</taxon>
    </lineage>
</organism>
<evidence type="ECO:0000256" key="2">
    <source>
        <dbReference type="ARBA" id="ARBA00022801"/>
    </source>
</evidence>
<dbReference type="Pfam" id="PF00293">
    <property type="entry name" value="NUDIX"/>
    <property type="match status" value="1"/>
</dbReference>
<evidence type="ECO:0000256" key="1">
    <source>
        <dbReference type="ARBA" id="ARBA00001946"/>
    </source>
</evidence>
<comment type="caution">
    <text evidence="5">The sequence shown here is derived from an EMBL/GenBank/DDBJ whole genome shotgun (WGS) entry which is preliminary data.</text>
</comment>
<comment type="similarity">
    <text evidence="3">Belongs to the Nudix hydrolase family.</text>
</comment>
<evidence type="ECO:0000313" key="5">
    <source>
        <dbReference type="EMBL" id="PSU29055.1"/>
    </source>
</evidence>
<dbReference type="OrthoDB" id="542521at2"/>
<protein>
    <submittedName>
        <fullName evidence="5">Nucleotide pyrophosphohydrolase</fullName>
    </submittedName>
</protein>
<dbReference type="InterPro" id="IPR020476">
    <property type="entry name" value="Nudix_hydrolase"/>
</dbReference>
<dbReference type="InterPro" id="IPR020084">
    <property type="entry name" value="NUDIX_hydrolase_CS"/>
</dbReference>
<dbReference type="InterPro" id="IPR015797">
    <property type="entry name" value="NUDIX_hydrolase-like_dom_sf"/>
</dbReference>
<dbReference type="PROSITE" id="PS00893">
    <property type="entry name" value="NUDIX_BOX"/>
    <property type="match status" value="1"/>
</dbReference>
<dbReference type="PRINTS" id="PR00502">
    <property type="entry name" value="NUDIXFAMILY"/>
</dbReference>
<dbReference type="SUPFAM" id="SSF55811">
    <property type="entry name" value="Nudix"/>
    <property type="match status" value="1"/>
</dbReference>